<organism evidence="1">
    <name type="scientific">human gut metagenome</name>
    <dbReference type="NCBI Taxonomy" id="408170"/>
    <lineage>
        <taxon>unclassified sequences</taxon>
        <taxon>metagenomes</taxon>
        <taxon>organismal metagenomes</taxon>
    </lineage>
</organism>
<accession>K1TV02</accession>
<dbReference type="EMBL" id="AJWZ01002240">
    <property type="protein sequence ID" value="EKC71499.1"/>
    <property type="molecule type" value="Genomic_DNA"/>
</dbReference>
<comment type="caution">
    <text evidence="1">The sequence shown here is derived from an EMBL/GenBank/DDBJ whole genome shotgun (WGS) entry which is preliminary data.</text>
</comment>
<sequence length="62" mass="7215">MTSDFSENILFIDYESSQKALNNAENNKVVNKLEIFSDSSKDTNIVLNKIKEIKIDWSKIQY</sequence>
<evidence type="ECO:0000313" key="1">
    <source>
        <dbReference type="EMBL" id="EKC71499.1"/>
    </source>
</evidence>
<reference evidence="1" key="1">
    <citation type="journal article" date="2013" name="Environ. Microbiol.">
        <title>Microbiota from the distal guts of lean and obese adolescents exhibit partial functional redundancy besides clear differences in community structure.</title>
        <authorList>
            <person name="Ferrer M."/>
            <person name="Ruiz A."/>
            <person name="Lanza F."/>
            <person name="Haange S.B."/>
            <person name="Oberbach A."/>
            <person name="Till H."/>
            <person name="Bargiela R."/>
            <person name="Campoy C."/>
            <person name="Segura M.T."/>
            <person name="Richter M."/>
            <person name="von Bergen M."/>
            <person name="Seifert J."/>
            <person name="Suarez A."/>
        </authorList>
    </citation>
    <scope>NUCLEOTIDE SEQUENCE</scope>
</reference>
<protein>
    <submittedName>
        <fullName evidence="1">Uncharacterized protein</fullName>
    </submittedName>
</protein>
<name>K1TV02_9ZZZZ</name>
<gene>
    <name evidence="1" type="ORF">OBE_03366</name>
</gene>
<proteinExistence type="predicted"/>
<dbReference type="AlphaFoldDB" id="K1TV02"/>